<accession>A0AAE3ZHU4</accession>
<feature type="region of interest" description="Disordered" evidence="1">
    <location>
        <begin position="1"/>
        <end position="30"/>
    </location>
</feature>
<protein>
    <submittedName>
        <fullName evidence="2">Uncharacterized protein</fullName>
    </submittedName>
</protein>
<sequence length="111" mass="12257">MIPAATREETTSARCAPEQRGPEQGDTETGVRYVRYRRGEVGESRRSIHVAMCMPDGLLASACGQTFQPGRMEDTTRGMPCLTCVHRLASAERTRASTRLVDEHGEHGLPR</sequence>
<organism evidence="2 3">
    <name type="scientific">Haloactinomyces albus</name>
    <dbReference type="NCBI Taxonomy" id="1352928"/>
    <lineage>
        <taxon>Bacteria</taxon>
        <taxon>Bacillati</taxon>
        <taxon>Actinomycetota</taxon>
        <taxon>Actinomycetes</taxon>
        <taxon>Actinopolysporales</taxon>
        <taxon>Actinopolysporaceae</taxon>
        <taxon>Haloactinomyces</taxon>
    </lineage>
</organism>
<dbReference type="Proteomes" id="UP001180845">
    <property type="component" value="Unassembled WGS sequence"/>
</dbReference>
<dbReference type="RefSeq" id="WP_310275364.1">
    <property type="nucleotide sequence ID" value="NZ_JAVDXW010000001.1"/>
</dbReference>
<keyword evidence="3" id="KW-1185">Reference proteome</keyword>
<comment type="caution">
    <text evidence="2">The sequence shown here is derived from an EMBL/GenBank/DDBJ whole genome shotgun (WGS) entry which is preliminary data.</text>
</comment>
<evidence type="ECO:0000313" key="2">
    <source>
        <dbReference type="EMBL" id="MDR7303209.1"/>
    </source>
</evidence>
<dbReference type="AlphaFoldDB" id="A0AAE3ZHU4"/>
<gene>
    <name evidence="2" type="ORF">JOF55_003390</name>
</gene>
<name>A0AAE3ZHU4_9ACTN</name>
<evidence type="ECO:0000313" key="3">
    <source>
        <dbReference type="Proteomes" id="UP001180845"/>
    </source>
</evidence>
<evidence type="ECO:0000256" key="1">
    <source>
        <dbReference type="SAM" id="MobiDB-lite"/>
    </source>
</evidence>
<feature type="compositionally biased region" description="Basic and acidic residues" evidence="1">
    <location>
        <begin position="1"/>
        <end position="11"/>
    </location>
</feature>
<reference evidence="2" key="1">
    <citation type="submission" date="2023-07" db="EMBL/GenBank/DDBJ databases">
        <title>Sequencing the genomes of 1000 actinobacteria strains.</title>
        <authorList>
            <person name="Klenk H.-P."/>
        </authorList>
    </citation>
    <scope>NUCLEOTIDE SEQUENCE</scope>
    <source>
        <strain evidence="2">DSM 45977</strain>
    </source>
</reference>
<proteinExistence type="predicted"/>
<dbReference type="EMBL" id="JAVDXW010000001">
    <property type="protein sequence ID" value="MDR7303209.1"/>
    <property type="molecule type" value="Genomic_DNA"/>
</dbReference>